<dbReference type="WBParaSite" id="SSTP_0000755600.1">
    <property type="protein sequence ID" value="SSTP_0000755600.1"/>
    <property type="gene ID" value="SSTP_0000755600"/>
</dbReference>
<dbReference type="PANTHER" id="PTHR47163:SF2">
    <property type="entry name" value="SI:DKEY-17M8.2"/>
    <property type="match status" value="1"/>
</dbReference>
<keyword evidence="1" id="KW-1133">Transmembrane helix</keyword>
<keyword evidence="1" id="KW-0472">Membrane</keyword>
<dbReference type="PANTHER" id="PTHR47163">
    <property type="entry name" value="DDE_TNP_IS1595 DOMAIN-CONTAINING PROTEIN"/>
    <property type="match status" value="1"/>
</dbReference>
<feature type="transmembrane region" description="Helical" evidence="1">
    <location>
        <begin position="90"/>
        <end position="110"/>
    </location>
</feature>
<proteinExistence type="predicted"/>
<evidence type="ECO:0000313" key="2">
    <source>
        <dbReference type="WBParaSite" id="SSTP_0000755600.1"/>
    </source>
</evidence>
<organism evidence="2">
    <name type="scientific">Strongyloides stercoralis</name>
    <name type="common">Threadworm</name>
    <dbReference type="NCBI Taxonomy" id="6248"/>
    <lineage>
        <taxon>Eukaryota</taxon>
        <taxon>Metazoa</taxon>
        <taxon>Ecdysozoa</taxon>
        <taxon>Nematoda</taxon>
        <taxon>Chromadorea</taxon>
        <taxon>Rhabditida</taxon>
        <taxon>Tylenchina</taxon>
        <taxon>Panagrolaimomorpha</taxon>
        <taxon>Strongyloidoidea</taxon>
        <taxon>Strongyloididae</taxon>
        <taxon>Strongyloides</taxon>
    </lineage>
</organism>
<sequence length="199" mass="22471">MKMSTTTPIETFDNLSSVVKMVNLFGTPEKAEKLLFDQGIFPSTMECSNCGNSIKLNGQSFRCGRRTCRLRVSARDGTFFSKMKTPLEKVLFYLYYFISGASANQIMSYLQISSKTIASLNRYTRQLLADAVDQSDVTIGGLRIIVEIDESKFEKVKYHRGHRVKGAWVLGDVEKTEEQKLFAGRVTLIWGNWGTPIGR</sequence>
<keyword evidence="1" id="KW-0812">Transmembrane</keyword>
<dbReference type="AlphaFoldDB" id="A0A0K0EDJ4"/>
<evidence type="ECO:0000256" key="1">
    <source>
        <dbReference type="SAM" id="Phobius"/>
    </source>
</evidence>
<accession>A0A0K0EDJ4</accession>
<name>A0A0K0EDJ4_STRER</name>
<reference evidence="2" key="1">
    <citation type="submission" date="2015-08" db="UniProtKB">
        <authorList>
            <consortium name="WormBaseParasite"/>
        </authorList>
    </citation>
    <scope>IDENTIFICATION</scope>
</reference>
<dbReference type="InterPro" id="IPR053164">
    <property type="entry name" value="IS1016-like_transposase"/>
</dbReference>
<protein>
    <submittedName>
        <fullName evidence="2">Zn_Tnp_IS1 domain-containing protein</fullName>
    </submittedName>
</protein>